<protein>
    <recommendedName>
        <fullName evidence="7">Dimethylglycine dehydrogenase, mitochondrial</fullName>
    </recommendedName>
</protein>
<evidence type="ECO:0000256" key="1">
    <source>
        <dbReference type="ARBA" id="ARBA00008609"/>
    </source>
</evidence>
<comment type="similarity">
    <text evidence="1">Belongs to the GcvT family.</text>
</comment>
<dbReference type="InterPro" id="IPR006222">
    <property type="entry name" value="GCVT_N"/>
</dbReference>
<feature type="domain" description="GCVT N-terminal" evidence="3">
    <location>
        <begin position="526"/>
        <end position="808"/>
    </location>
</feature>
<dbReference type="EMBL" id="JABANP010000147">
    <property type="protein sequence ID" value="KAF4688590.1"/>
    <property type="molecule type" value="Genomic_DNA"/>
</dbReference>
<sequence>MRVHGDIGSFLSLPHDVALKLPCTRSPLLMFELTLEYVLSPSPTLVYLSRDDTREDMATYTFSLLSSCFGLMFSRLCIRPSSRGYSTIASSVPKEVDTLIVGGGIIGVATAYQLSRLAGPSHRILLVEQNTLTSGTTWHAAGLQTALKGVKCIANMAREGHSLGIARTEGMSTTVPFDGRMVWTDLWTQLLQMANISESLGIPYELCDASRISQIHPYLDTTGVYGGIYTPEDGIVNPADVTMAMATRARAQGAHLLERTAIRRIVRDGRRAHAVELDSGASVHMNNIIICAGQWSKGIVKELGLGDILPAAVVPHQYVVFDRLEGVSNKLPVVRDYLNKFYLKPEVGGFMVGVFESNPEVHFPPDVKERNASGAAPRDISHEVFPESIDKAGEWLEHALETVPALQEVGIKRWLHGPDTHSCDTAPIMGRLLGTDNVHICTGFNSQGIQCGAGAGLANAEWILYGYPRSFKDDFVAADVNRWYPSLAEDPDWCEGRAAEEYGIMYGIHYPYMQLHSGRNRRLLPLHEEHQRHGARFFEGFGWERAAYYLPTNVARHENPYSWGLGKTEWFEAMKEEARAVRQHVGVIDMSSFGKLMVEGDGAGELLQWVCTADIDRPIGTIVYTAMANERGGILADFTVTRLGEDSFYITTTSNQPEMIKDHLHWATASRGTKGVTINDVTDDIAVLSVMGPKSFELLSSLGDGIDLHSTIPLSRAKDELMLAGVSCRALRVSYVGELGLELHVQKSEVKKLFDGIMSGGSIRPRLVGSLAMLDSLRMEKRFLHYGHDFSPMESVLQVGLGFACKLKTDVDFIGKAALIEEKEAGGLKKRLLSLQAQCPDVDLEKLPWWGHGAELVYRDDKLVGYLNSAGYSTVLECPIGLCLISDDGAIIDKSYIEQGEWTVRVHPVGGDGKPLIIPVKVTAGCLFDPKGRRMRGDYTTTSAST</sequence>
<dbReference type="SUPFAM" id="SSF103025">
    <property type="entry name" value="Folate-binding domain"/>
    <property type="match status" value="1"/>
</dbReference>
<dbReference type="Gene3D" id="3.30.9.10">
    <property type="entry name" value="D-Amino Acid Oxidase, subunit A, domain 2"/>
    <property type="match status" value="1"/>
</dbReference>
<evidence type="ECO:0000259" key="4">
    <source>
        <dbReference type="Pfam" id="PF16350"/>
    </source>
</evidence>
<dbReference type="PANTHER" id="PTHR43757">
    <property type="entry name" value="AMINOMETHYLTRANSFERASE"/>
    <property type="match status" value="1"/>
</dbReference>
<dbReference type="Gene3D" id="3.30.70.1400">
    <property type="entry name" value="Aminomethyltransferase beta-barrel domains"/>
    <property type="match status" value="1"/>
</dbReference>
<feature type="domain" description="FAD dependent oxidoreductase central" evidence="4">
    <location>
        <begin position="474"/>
        <end position="522"/>
    </location>
</feature>
<dbReference type="SUPFAM" id="SSF54373">
    <property type="entry name" value="FAD-linked reductases, C-terminal domain"/>
    <property type="match status" value="1"/>
</dbReference>
<dbReference type="InterPro" id="IPR028896">
    <property type="entry name" value="GcvT/YgfZ/DmdA"/>
</dbReference>
<dbReference type="Gene3D" id="2.40.30.110">
    <property type="entry name" value="Aminomethyltransferase beta-barrel domains"/>
    <property type="match status" value="1"/>
</dbReference>
<dbReference type="InterPro" id="IPR032503">
    <property type="entry name" value="FAO_M"/>
</dbReference>
<dbReference type="InterPro" id="IPR029043">
    <property type="entry name" value="GcvT/YgfZ_C"/>
</dbReference>
<dbReference type="GO" id="GO:0005739">
    <property type="term" value="C:mitochondrion"/>
    <property type="evidence" value="ECO:0007669"/>
    <property type="project" value="TreeGrafter"/>
</dbReference>
<dbReference type="Gene3D" id="3.30.1360.120">
    <property type="entry name" value="Probable tRNA modification gtpase trme, domain 1"/>
    <property type="match status" value="1"/>
</dbReference>
<feature type="domain" description="FAD dependent oxidoreductase" evidence="2">
    <location>
        <begin position="97"/>
        <end position="462"/>
    </location>
</feature>
<name>A0A7J6NYK8_PEROL</name>
<dbReference type="InterPro" id="IPR027266">
    <property type="entry name" value="TrmE/GcvT-like"/>
</dbReference>
<evidence type="ECO:0000259" key="2">
    <source>
        <dbReference type="Pfam" id="PF01266"/>
    </source>
</evidence>
<dbReference type="InterPro" id="IPR036188">
    <property type="entry name" value="FAD/NAD-bd_sf"/>
</dbReference>
<dbReference type="Pfam" id="PF01571">
    <property type="entry name" value="GCV_T"/>
    <property type="match status" value="1"/>
</dbReference>
<dbReference type="AlphaFoldDB" id="A0A7J6NYK8"/>
<organism evidence="5 6">
    <name type="scientific">Perkinsus olseni</name>
    <name type="common">Perkinsus atlanticus</name>
    <dbReference type="NCBI Taxonomy" id="32597"/>
    <lineage>
        <taxon>Eukaryota</taxon>
        <taxon>Sar</taxon>
        <taxon>Alveolata</taxon>
        <taxon>Perkinsozoa</taxon>
        <taxon>Perkinsea</taxon>
        <taxon>Perkinsida</taxon>
        <taxon>Perkinsidae</taxon>
        <taxon>Perkinsus</taxon>
    </lineage>
</organism>
<dbReference type="Gene3D" id="3.50.50.60">
    <property type="entry name" value="FAD/NAD(P)-binding domain"/>
    <property type="match status" value="1"/>
</dbReference>
<evidence type="ECO:0000259" key="3">
    <source>
        <dbReference type="Pfam" id="PF01571"/>
    </source>
</evidence>
<dbReference type="Proteomes" id="UP000541610">
    <property type="component" value="Unassembled WGS sequence"/>
</dbReference>
<comment type="caution">
    <text evidence="5">The sequence shown here is derived from an EMBL/GenBank/DDBJ whole genome shotgun (WGS) entry which is preliminary data.</text>
</comment>
<dbReference type="SUPFAM" id="SSF51905">
    <property type="entry name" value="FAD/NAD(P)-binding domain"/>
    <property type="match status" value="1"/>
</dbReference>
<gene>
    <name evidence="5" type="ORF">FOZ60_002582</name>
</gene>
<evidence type="ECO:0000313" key="5">
    <source>
        <dbReference type="EMBL" id="KAF4688590.1"/>
    </source>
</evidence>
<dbReference type="InterPro" id="IPR006076">
    <property type="entry name" value="FAD-dep_OxRdtase"/>
</dbReference>
<dbReference type="Pfam" id="PF16350">
    <property type="entry name" value="FAO_M"/>
    <property type="match status" value="1"/>
</dbReference>
<evidence type="ECO:0008006" key="7">
    <source>
        <dbReference type="Google" id="ProtNLM"/>
    </source>
</evidence>
<proteinExistence type="inferred from homology"/>
<dbReference type="SUPFAM" id="SSF101790">
    <property type="entry name" value="Aminomethyltransferase beta-barrel domain"/>
    <property type="match status" value="1"/>
</dbReference>
<dbReference type="PANTHER" id="PTHR43757:SF11">
    <property type="entry name" value="SARCOSINE DEHYDROGENASE"/>
    <property type="match status" value="1"/>
</dbReference>
<reference evidence="5 6" key="1">
    <citation type="submission" date="2020-04" db="EMBL/GenBank/DDBJ databases">
        <title>Perkinsus olseni comparative genomics.</title>
        <authorList>
            <person name="Bogema D.R."/>
        </authorList>
    </citation>
    <scope>NUCLEOTIDE SEQUENCE [LARGE SCALE GENOMIC DNA]</scope>
    <source>
        <strain evidence="5">00978-12</strain>
    </source>
</reference>
<accession>A0A7J6NYK8</accession>
<dbReference type="OrthoDB" id="498204at2759"/>
<dbReference type="Pfam" id="PF01266">
    <property type="entry name" value="DAO"/>
    <property type="match status" value="1"/>
</dbReference>
<evidence type="ECO:0000313" key="6">
    <source>
        <dbReference type="Proteomes" id="UP000541610"/>
    </source>
</evidence>